<feature type="transmembrane region" description="Helical" evidence="6">
    <location>
        <begin position="249"/>
        <end position="270"/>
    </location>
</feature>
<reference evidence="7 8" key="1">
    <citation type="submission" date="2020-02" db="EMBL/GenBank/DDBJ databases">
        <title>Genome sequence of the type strain DSM 27180 of Arthrobacter silviterrae.</title>
        <authorList>
            <person name="Gao J."/>
            <person name="Sun J."/>
        </authorList>
    </citation>
    <scope>NUCLEOTIDE SEQUENCE [LARGE SCALE GENOMIC DNA]</scope>
    <source>
        <strain evidence="7 8">DSM 27180</strain>
    </source>
</reference>
<feature type="transmembrane region" description="Helical" evidence="6">
    <location>
        <begin position="53"/>
        <end position="71"/>
    </location>
</feature>
<evidence type="ECO:0000256" key="1">
    <source>
        <dbReference type="ARBA" id="ARBA00004141"/>
    </source>
</evidence>
<dbReference type="EMBL" id="JAAKZI010000028">
    <property type="protein sequence ID" value="NGN84685.1"/>
    <property type="molecule type" value="Genomic_DNA"/>
</dbReference>
<evidence type="ECO:0000256" key="2">
    <source>
        <dbReference type="ARBA" id="ARBA00022475"/>
    </source>
</evidence>
<comment type="caution">
    <text evidence="7">The sequence shown here is derived from an EMBL/GenBank/DDBJ whole genome shotgun (WGS) entry which is preliminary data.</text>
</comment>
<name>A0ABX0DH02_9MICC</name>
<dbReference type="Proteomes" id="UP000479226">
    <property type="component" value="Unassembled WGS sequence"/>
</dbReference>
<evidence type="ECO:0000256" key="4">
    <source>
        <dbReference type="ARBA" id="ARBA00022989"/>
    </source>
</evidence>
<sequence>MSTPIIDELDQEFIDSFRSPASAGNRIRDLNPISFAVIMVACAVAAVTLPGPWGPAAICLIYVAVSIAAGVSKAFLPAYGKLFAVVGLILFVLRAAFLPGEHVLLRLGPIAISAEGIAQGLDFALVVMALCGAMTLFFTVTPMKNLMLALELRGVTPRATYVILASFQAITDLGKNTKVVMDAQKSRGIETEGGMVGRVTAFVPILAPVFLAAMSQTEERALALDARAFNSRSRHSYLVSLQPVGAAEIALVCAVAACAVLSIVGAAFIWN</sequence>
<evidence type="ECO:0000256" key="6">
    <source>
        <dbReference type="SAM" id="Phobius"/>
    </source>
</evidence>
<comment type="subcellular location">
    <subcellularLocation>
        <location evidence="1">Membrane</location>
        <topology evidence="1">Multi-pass membrane protein</topology>
    </subcellularLocation>
</comment>
<proteinExistence type="predicted"/>
<evidence type="ECO:0000256" key="5">
    <source>
        <dbReference type="ARBA" id="ARBA00023136"/>
    </source>
</evidence>
<evidence type="ECO:0000256" key="3">
    <source>
        <dbReference type="ARBA" id="ARBA00022692"/>
    </source>
</evidence>
<dbReference type="InterPro" id="IPR003339">
    <property type="entry name" value="ABC/ECF_trnsptr_transmembrane"/>
</dbReference>
<evidence type="ECO:0000313" key="7">
    <source>
        <dbReference type="EMBL" id="NGN84685.1"/>
    </source>
</evidence>
<protein>
    <submittedName>
        <fullName evidence="7">Energy-coupling factor transporter transmembrane protein EcfT</fullName>
    </submittedName>
</protein>
<feature type="transmembrane region" description="Helical" evidence="6">
    <location>
        <begin position="30"/>
        <end position="47"/>
    </location>
</feature>
<feature type="transmembrane region" description="Helical" evidence="6">
    <location>
        <begin position="195"/>
        <end position="214"/>
    </location>
</feature>
<feature type="transmembrane region" description="Helical" evidence="6">
    <location>
        <begin position="78"/>
        <end position="97"/>
    </location>
</feature>
<organism evidence="7 8">
    <name type="scientific">Arthrobacter silviterrae</name>
    <dbReference type="NCBI Taxonomy" id="2026658"/>
    <lineage>
        <taxon>Bacteria</taxon>
        <taxon>Bacillati</taxon>
        <taxon>Actinomycetota</taxon>
        <taxon>Actinomycetes</taxon>
        <taxon>Micrococcales</taxon>
        <taxon>Micrococcaceae</taxon>
        <taxon>Arthrobacter</taxon>
    </lineage>
</organism>
<keyword evidence="2" id="KW-1003">Cell membrane</keyword>
<gene>
    <name evidence="7" type="ORF">G6N77_14655</name>
</gene>
<dbReference type="PANTHER" id="PTHR34857">
    <property type="entry name" value="SLL0384 PROTEIN"/>
    <property type="match status" value="1"/>
</dbReference>
<dbReference type="PANTHER" id="PTHR34857:SF2">
    <property type="entry name" value="SLL0384 PROTEIN"/>
    <property type="match status" value="1"/>
</dbReference>
<accession>A0ABX0DH02</accession>
<dbReference type="CDD" id="cd16914">
    <property type="entry name" value="EcfT"/>
    <property type="match status" value="1"/>
</dbReference>
<evidence type="ECO:0000313" key="8">
    <source>
        <dbReference type="Proteomes" id="UP000479226"/>
    </source>
</evidence>
<keyword evidence="4 6" id="KW-1133">Transmembrane helix</keyword>
<keyword evidence="8" id="KW-1185">Reference proteome</keyword>
<dbReference type="RefSeq" id="WP_165182911.1">
    <property type="nucleotide sequence ID" value="NZ_JAAKZI010000028.1"/>
</dbReference>
<dbReference type="Pfam" id="PF02361">
    <property type="entry name" value="CbiQ"/>
    <property type="match status" value="1"/>
</dbReference>
<dbReference type="InterPro" id="IPR051611">
    <property type="entry name" value="ECF_transporter_component"/>
</dbReference>
<keyword evidence="5 6" id="KW-0472">Membrane</keyword>
<feature type="transmembrane region" description="Helical" evidence="6">
    <location>
        <begin position="117"/>
        <end position="140"/>
    </location>
</feature>
<keyword evidence="3 6" id="KW-0812">Transmembrane</keyword>